<name>A0A6C0KD85_9ZZZZ</name>
<accession>A0A6C0KD85</accession>
<dbReference type="AlphaFoldDB" id="A0A6C0KD85"/>
<evidence type="ECO:0000313" key="1">
    <source>
        <dbReference type="EMBL" id="QHU14154.1"/>
    </source>
</evidence>
<dbReference type="EMBL" id="MN740831">
    <property type="protein sequence ID" value="QHU14154.1"/>
    <property type="molecule type" value="Genomic_DNA"/>
</dbReference>
<reference evidence="1" key="1">
    <citation type="journal article" date="2020" name="Nature">
        <title>Giant virus diversity and host interactions through global metagenomics.</title>
        <authorList>
            <person name="Schulz F."/>
            <person name="Roux S."/>
            <person name="Paez-Espino D."/>
            <person name="Jungbluth S."/>
            <person name="Walsh D.A."/>
            <person name="Denef V.J."/>
            <person name="McMahon K.D."/>
            <person name="Konstantinidis K.T."/>
            <person name="Eloe-Fadrosh E.A."/>
            <person name="Kyrpides N.C."/>
            <person name="Woyke T."/>
        </authorList>
    </citation>
    <scope>NUCLEOTIDE SEQUENCE</scope>
    <source>
        <strain evidence="1">GVMAG-S-1101182-85</strain>
    </source>
</reference>
<protein>
    <submittedName>
        <fullName evidence="1">Uncharacterized protein</fullName>
    </submittedName>
</protein>
<organism evidence="1">
    <name type="scientific">viral metagenome</name>
    <dbReference type="NCBI Taxonomy" id="1070528"/>
    <lineage>
        <taxon>unclassified sequences</taxon>
        <taxon>metagenomes</taxon>
        <taxon>organismal metagenomes</taxon>
    </lineage>
</organism>
<sequence>MCDICSSIIHTDKKHDIASCPIRAALYCNVCQVYGHSIFKCPDKNAWRVRVPEYQEQLIPLRVREQYKITTRTPIVADTVDPIECPYPPVIEIPEDKDGKSVRAMLTSLQIPVSGVKENRRVFEAYAALIGKKVVYLQNEQGVKEKVKIKIKKVQTVQLAKTEPVG</sequence>
<proteinExistence type="predicted"/>